<evidence type="ECO:0000259" key="9">
    <source>
        <dbReference type="PROSITE" id="PS50172"/>
    </source>
</evidence>
<accession>A0AAD9MT87</accession>
<dbReference type="PROSITE" id="PS51192">
    <property type="entry name" value="HELICASE_ATP_BIND_1"/>
    <property type="match status" value="1"/>
</dbReference>
<dbReference type="Proteomes" id="UP001208570">
    <property type="component" value="Unassembled WGS sequence"/>
</dbReference>
<evidence type="ECO:0000259" key="11">
    <source>
        <dbReference type="PROSITE" id="PS51194"/>
    </source>
</evidence>
<keyword evidence="6" id="KW-0175">Coiled coil</keyword>
<dbReference type="Pfam" id="PF00271">
    <property type="entry name" value="Helicase_C"/>
    <property type="match status" value="1"/>
</dbReference>
<evidence type="ECO:0000256" key="8">
    <source>
        <dbReference type="SAM" id="MobiDB-lite"/>
    </source>
</evidence>
<dbReference type="FunFam" id="3.40.50.300:FF:000607">
    <property type="entry name" value="chromodomain-helicase-DNA-binding protein 1-like isoform X1"/>
    <property type="match status" value="1"/>
</dbReference>
<evidence type="ECO:0000259" key="10">
    <source>
        <dbReference type="PROSITE" id="PS51192"/>
    </source>
</evidence>
<feature type="compositionally biased region" description="Low complexity" evidence="8">
    <location>
        <begin position="911"/>
        <end position="926"/>
    </location>
</feature>
<dbReference type="SMART" id="SM00487">
    <property type="entry name" value="DEXDc"/>
    <property type="match status" value="1"/>
</dbReference>
<dbReference type="InterPro" id="IPR031053">
    <property type="entry name" value="ALC1"/>
</dbReference>
<name>A0AAD9MT87_9ANNE</name>
<evidence type="ECO:0000256" key="1">
    <source>
        <dbReference type="ARBA" id="ARBA00004123"/>
    </source>
</evidence>
<dbReference type="PANTHER" id="PTHR47157">
    <property type="entry name" value="CHROMODOMAIN-HELICASE-DNA-BINDING PROTEIN 1-LIKE"/>
    <property type="match status" value="1"/>
</dbReference>
<dbReference type="Gene3D" id="3.40.50.10190">
    <property type="entry name" value="BRCT domain"/>
    <property type="match status" value="1"/>
</dbReference>
<feature type="region of interest" description="Disordered" evidence="8">
    <location>
        <begin position="884"/>
        <end position="946"/>
    </location>
</feature>
<evidence type="ECO:0008006" key="14">
    <source>
        <dbReference type="Google" id="ProtNLM"/>
    </source>
</evidence>
<dbReference type="GO" id="GO:0005524">
    <property type="term" value="F:ATP binding"/>
    <property type="evidence" value="ECO:0007669"/>
    <property type="project" value="UniProtKB-KW"/>
</dbReference>
<dbReference type="InterPro" id="IPR036420">
    <property type="entry name" value="BRCT_dom_sf"/>
</dbReference>
<dbReference type="GO" id="GO:0006281">
    <property type="term" value="P:DNA repair"/>
    <property type="evidence" value="ECO:0007669"/>
    <property type="project" value="InterPro"/>
</dbReference>
<feature type="domain" description="BRCT" evidence="9">
    <location>
        <begin position="945"/>
        <end position="1039"/>
    </location>
</feature>
<keyword evidence="7" id="KW-0539">Nucleus</keyword>
<dbReference type="AlphaFoldDB" id="A0AAD9MT87"/>
<dbReference type="GO" id="GO:0005634">
    <property type="term" value="C:nucleus"/>
    <property type="evidence" value="ECO:0007669"/>
    <property type="project" value="UniProtKB-SubCell"/>
</dbReference>
<keyword evidence="3" id="KW-0547">Nucleotide-binding</keyword>
<dbReference type="SMART" id="SM00490">
    <property type="entry name" value="HELICc"/>
    <property type="match status" value="1"/>
</dbReference>
<evidence type="ECO:0000256" key="6">
    <source>
        <dbReference type="ARBA" id="ARBA00023054"/>
    </source>
</evidence>
<gene>
    <name evidence="12" type="ORF">LSH36_716g01015</name>
</gene>
<dbReference type="Gene3D" id="3.40.220.10">
    <property type="entry name" value="Leucine Aminopeptidase, subunit E, domain 1"/>
    <property type="match status" value="1"/>
</dbReference>
<evidence type="ECO:0000256" key="4">
    <source>
        <dbReference type="ARBA" id="ARBA00022801"/>
    </source>
</evidence>
<feature type="domain" description="Helicase C-terminal" evidence="11">
    <location>
        <begin position="332"/>
        <end position="491"/>
    </location>
</feature>
<dbReference type="InterPro" id="IPR014001">
    <property type="entry name" value="Helicase_ATP-bd"/>
</dbReference>
<feature type="domain" description="Helicase ATP-binding" evidence="10">
    <location>
        <begin position="48"/>
        <end position="201"/>
    </location>
</feature>
<evidence type="ECO:0000313" key="13">
    <source>
        <dbReference type="Proteomes" id="UP001208570"/>
    </source>
</evidence>
<organism evidence="12 13">
    <name type="scientific">Paralvinella palmiformis</name>
    <dbReference type="NCBI Taxonomy" id="53620"/>
    <lineage>
        <taxon>Eukaryota</taxon>
        <taxon>Metazoa</taxon>
        <taxon>Spiralia</taxon>
        <taxon>Lophotrochozoa</taxon>
        <taxon>Annelida</taxon>
        <taxon>Polychaeta</taxon>
        <taxon>Sedentaria</taxon>
        <taxon>Canalipalpata</taxon>
        <taxon>Terebellida</taxon>
        <taxon>Terebelliformia</taxon>
        <taxon>Alvinellidae</taxon>
        <taxon>Paralvinella</taxon>
    </lineage>
</organism>
<evidence type="ECO:0000313" key="12">
    <source>
        <dbReference type="EMBL" id="KAK2144952.1"/>
    </source>
</evidence>
<comment type="similarity">
    <text evidence="2">Belongs to the SNF2/RAD54 helicase family.</text>
</comment>
<dbReference type="CDD" id="cd03331">
    <property type="entry name" value="Macro_Poa1p-like_SNF2"/>
    <property type="match status" value="1"/>
</dbReference>
<dbReference type="GO" id="GO:0016787">
    <property type="term" value="F:hydrolase activity"/>
    <property type="evidence" value="ECO:0007669"/>
    <property type="project" value="UniProtKB-KW"/>
</dbReference>
<evidence type="ECO:0000256" key="2">
    <source>
        <dbReference type="ARBA" id="ARBA00007025"/>
    </source>
</evidence>
<dbReference type="CDD" id="cd18793">
    <property type="entry name" value="SF2_C_SNF"/>
    <property type="match status" value="1"/>
</dbReference>
<dbReference type="InterPro" id="IPR000330">
    <property type="entry name" value="SNF2_N"/>
</dbReference>
<feature type="compositionally biased region" description="Basic and acidic residues" evidence="8">
    <location>
        <begin position="634"/>
        <end position="669"/>
    </location>
</feature>
<comment type="caution">
    <text evidence="12">The sequence shown here is derived from an EMBL/GenBank/DDBJ whole genome shotgun (WGS) entry which is preliminary data.</text>
</comment>
<evidence type="ECO:0000256" key="5">
    <source>
        <dbReference type="ARBA" id="ARBA00022840"/>
    </source>
</evidence>
<dbReference type="GO" id="GO:0003678">
    <property type="term" value="F:DNA helicase activity"/>
    <property type="evidence" value="ECO:0007669"/>
    <property type="project" value="InterPro"/>
</dbReference>
<dbReference type="InterPro" id="IPR049730">
    <property type="entry name" value="SNF2/RAD54-like_C"/>
</dbReference>
<proteinExistence type="inferred from homology"/>
<dbReference type="Pfam" id="PF00176">
    <property type="entry name" value="SNF2-rel_dom"/>
    <property type="match status" value="2"/>
</dbReference>
<dbReference type="SUPFAM" id="SSF52540">
    <property type="entry name" value="P-loop containing nucleoside triphosphate hydrolases"/>
    <property type="match status" value="2"/>
</dbReference>
<reference evidence="12" key="1">
    <citation type="journal article" date="2023" name="Mol. Biol. Evol.">
        <title>Third-Generation Sequencing Reveals the Adaptive Role of the Epigenome in Three Deep-Sea Polychaetes.</title>
        <authorList>
            <person name="Perez M."/>
            <person name="Aroh O."/>
            <person name="Sun Y."/>
            <person name="Lan Y."/>
            <person name="Juniper S.K."/>
            <person name="Young C.R."/>
            <person name="Angers B."/>
            <person name="Qian P.Y."/>
        </authorList>
    </citation>
    <scope>NUCLEOTIDE SEQUENCE</scope>
    <source>
        <strain evidence="12">P08H-3</strain>
    </source>
</reference>
<evidence type="ECO:0000256" key="3">
    <source>
        <dbReference type="ARBA" id="ARBA00022741"/>
    </source>
</evidence>
<dbReference type="InterPro" id="IPR001650">
    <property type="entry name" value="Helicase_C-like"/>
</dbReference>
<dbReference type="InterPro" id="IPR027417">
    <property type="entry name" value="P-loop_NTPase"/>
</dbReference>
<dbReference type="Gene3D" id="3.40.50.300">
    <property type="entry name" value="P-loop containing nucleotide triphosphate hydrolases"/>
    <property type="match status" value="1"/>
</dbReference>
<sequence length="1040" mass="117540">MDILRQLIEYQYSKTSSCPPVDADILINYGLEDITLRPYQVDGIKWLAECFHRHHGCILADEMGLGKTCQAISFLLFLKGCGESSGPHLVISPLTVLSNWSTELKSKKHLLNCQICVNELMTVSVSWLNMGERFAPSLKVLVYVGNKEERPELQMKMKTKNYNILLTTYEFNIHYRVLLTGTPVQNNLEELYTLLSFVAANIFKDKYLPDFVETFTKDPKLTSNTDMSKLHDLLRPFLLRRVKSEVIKDLPKKTEVILFHGMSALQKKYYKALLTKDIEVFENPSKITKTRLLNILVQLRKCVGHPYLFDGVEPEPFQLGEHLVEASGKLVILDRLLSYLQAQGHKVLIFSQMTRMLDIIQDYLGYRGYSYERLDGSVRGEERYLAVKNFNEDEGTFIFLLSTRAGGQGLNLVAADTVIFLDSDFNPQNDLQAAARAHRIGQTRAVRVIRLIGRSTAEEIVLKRALAKLALTHDVIEGGQFSTASDKADLIADDDYKLQDILKFGVHELFENEDSTIEDVDFEMMLGKSENGEWLADGSTNKAQASVDVNLMSNDKDVQEPKSSLYVFEGKDYSKEPTAADRKAFDELLATEAMVIEQSASNDHTLRKHGSNLLSELSETSTRKPRQPLTPEQLEARRQKMAETMARRAKEAEELAKRRAEQKNKRKEEMWLKHGYSSLKITLDSSNESEDQSDDMDVGVVVDLDQSDDESNSGRSQDLGYLVGDITQPQHTGGGKAIIVHCLDDSGYWGRGGLFTAINNISDQPKKQYELADEMKDLHLGDVHLVPMDDKRGDDHLLYCALVIAQHRDRKNNLTGIKLMTLSDALHIIYKAATDMKASVHLPRIGYNTPGFNWYGTERLIRKHLSSKGIRTYVYYYPRREATKRKPRHISSESDEPSTSNQKVRRKDPESGSSDSQSSSPQACSSKMAEPSPVQQPDAESKSSSREGFMSGVTVHFHKVPQNVINDYTARLTAQDGDVDEFISGMTTHVIVEDDLAEDQQDDLLAIVDEYRHTPVVRLTWLSDCFRRGTGLPHGDYLFG</sequence>
<keyword evidence="13" id="KW-1185">Reference proteome</keyword>
<dbReference type="SUPFAM" id="SSF52949">
    <property type="entry name" value="Macro domain-like"/>
    <property type="match status" value="1"/>
</dbReference>
<keyword evidence="5" id="KW-0067">ATP-binding</keyword>
<dbReference type="GO" id="GO:0006338">
    <property type="term" value="P:chromatin remodeling"/>
    <property type="evidence" value="ECO:0007669"/>
    <property type="project" value="InterPro"/>
</dbReference>
<dbReference type="PROSITE" id="PS51194">
    <property type="entry name" value="HELICASE_CTER"/>
    <property type="match status" value="1"/>
</dbReference>
<evidence type="ECO:0000256" key="7">
    <source>
        <dbReference type="ARBA" id="ARBA00023242"/>
    </source>
</evidence>
<dbReference type="InterPro" id="IPR001357">
    <property type="entry name" value="BRCT_dom"/>
</dbReference>
<dbReference type="EMBL" id="JAODUP010000716">
    <property type="protein sequence ID" value="KAK2144952.1"/>
    <property type="molecule type" value="Genomic_DNA"/>
</dbReference>
<protein>
    <recommendedName>
        <fullName evidence="14">Chromodomain-helicase-DNA-binding protein 1-like</fullName>
    </recommendedName>
</protein>
<dbReference type="PROSITE" id="PS50172">
    <property type="entry name" value="BRCT"/>
    <property type="match status" value="1"/>
</dbReference>
<dbReference type="InterPro" id="IPR038718">
    <property type="entry name" value="SNF2-like_sf"/>
</dbReference>
<keyword evidence="4" id="KW-0378">Hydrolase</keyword>
<dbReference type="SUPFAM" id="SSF52113">
    <property type="entry name" value="BRCT domain"/>
    <property type="match status" value="1"/>
</dbReference>
<dbReference type="PANTHER" id="PTHR47157:SF1">
    <property type="entry name" value="CHROMODOMAIN-HELICASE-DNA-BINDING PROTEIN 1-LIKE"/>
    <property type="match status" value="1"/>
</dbReference>
<comment type="subcellular location">
    <subcellularLocation>
        <location evidence="1">Nucleus</location>
    </subcellularLocation>
</comment>
<feature type="region of interest" description="Disordered" evidence="8">
    <location>
        <begin position="615"/>
        <end position="669"/>
    </location>
</feature>
<dbReference type="Gene3D" id="3.40.50.10810">
    <property type="entry name" value="Tandem AAA-ATPase domain"/>
    <property type="match status" value="2"/>
</dbReference>
<dbReference type="InterPro" id="IPR043472">
    <property type="entry name" value="Macro_dom-like"/>
</dbReference>